<dbReference type="RefSeq" id="WP_009135257.1">
    <property type="nucleotide sequence ID" value="NZ_JH594596.1"/>
</dbReference>
<feature type="transmembrane region" description="Helical" evidence="1">
    <location>
        <begin position="95"/>
        <end position="116"/>
    </location>
</feature>
<evidence type="ECO:0000256" key="1">
    <source>
        <dbReference type="SAM" id="Phobius"/>
    </source>
</evidence>
<comment type="caution">
    <text evidence="2">The sequence shown here is derived from an EMBL/GenBank/DDBJ whole genome shotgun (WGS) entry which is preliminary data.</text>
</comment>
<keyword evidence="1" id="KW-1133">Transmembrane helix</keyword>
<accession>H1DCP6</accession>
<dbReference type="STRING" id="742817.HMPREF9449_00103"/>
<reference evidence="2 3" key="1">
    <citation type="submission" date="2012-01" db="EMBL/GenBank/DDBJ databases">
        <title>The Genome Sequence of Odoribacter laneus YIT 12061.</title>
        <authorList>
            <consortium name="The Broad Institute Genome Sequencing Platform"/>
            <person name="Earl A."/>
            <person name="Ward D."/>
            <person name="Feldgarden M."/>
            <person name="Gevers D."/>
            <person name="Morotomi M."/>
            <person name="Young S.K."/>
            <person name="Zeng Q."/>
            <person name="Gargeya S."/>
            <person name="Fitzgerald M."/>
            <person name="Haas B."/>
            <person name="Abouelleil A."/>
            <person name="Alvarado L."/>
            <person name="Arachchi H.M."/>
            <person name="Berlin A."/>
            <person name="Chapman S.B."/>
            <person name="Gearin G."/>
            <person name="Goldberg J."/>
            <person name="Griggs A."/>
            <person name="Gujja S."/>
            <person name="Hansen M."/>
            <person name="Heiman D."/>
            <person name="Howarth C."/>
            <person name="Larimer J."/>
            <person name="Lui A."/>
            <person name="MacDonald P.J.P."/>
            <person name="McCowen C."/>
            <person name="Montmayeur A."/>
            <person name="Murphy C."/>
            <person name="Neiman D."/>
            <person name="Pearson M."/>
            <person name="Priest M."/>
            <person name="Roberts A."/>
            <person name="Saif S."/>
            <person name="Shea T."/>
            <person name="Sisk P."/>
            <person name="Stolte C."/>
            <person name="Sykes S."/>
            <person name="Wortman J."/>
            <person name="Nusbaum C."/>
            <person name="Birren B."/>
        </authorList>
    </citation>
    <scope>NUCLEOTIDE SEQUENCE [LARGE SCALE GENOMIC DNA]</scope>
    <source>
        <strain evidence="2 3">YIT 12061</strain>
    </source>
</reference>
<evidence type="ECO:0008006" key="4">
    <source>
        <dbReference type="Google" id="ProtNLM"/>
    </source>
</evidence>
<feature type="transmembrane region" description="Helical" evidence="1">
    <location>
        <begin position="27"/>
        <end position="45"/>
    </location>
</feature>
<dbReference type="HOGENOM" id="CLU_692305_0_0_10"/>
<feature type="transmembrane region" description="Helical" evidence="1">
    <location>
        <begin position="273"/>
        <end position="290"/>
    </location>
</feature>
<protein>
    <recommendedName>
        <fullName evidence="4">EpsG family protein</fullName>
    </recommendedName>
</protein>
<dbReference type="Proteomes" id="UP000004892">
    <property type="component" value="Unassembled WGS sequence"/>
</dbReference>
<dbReference type="GeneID" id="98067773"/>
<feature type="transmembrane region" description="Helical" evidence="1">
    <location>
        <begin position="355"/>
        <end position="374"/>
    </location>
</feature>
<feature type="transmembrane region" description="Helical" evidence="1">
    <location>
        <begin position="201"/>
        <end position="221"/>
    </location>
</feature>
<evidence type="ECO:0000313" key="2">
    <source>
        <dbReference type="EMBL" id="EHP51101.1"/>
    </source>
</evidence>
<feature type="transmembrane region" description="Helical" evidence="1">
    <location>
        <begin position="128"/>
        <end position="155"/>
    </location>
</feature>
<keyword evidence="3" id="KW-1185">Reference proteome</keyword>
<gene>
    <name evidence="2" type="ORF">HMPREF9449_00103</name>
</gene>
<feature type="transmembrane region" description="Helical" evidence="1">
    <location>
        <begin position="167"/>
        <end position="194"/>
    </location>
</feature>
<dbReference type="EMBL" id="ADMC01000001">
    <property type="protein sequence ID" value="EHP51101.1"/>
    <property type="molecule type" value="Genomic_DNA"/>
</dbReference>
<keyword evidence="1" id="KW-0472">Membrane</keyword>
<dbReference type="PATRIC" id="fig|742817.3.peg.106"/>
<organism evidence="2 3">
    <name type="scientific">Odoribacter laneus YIT 12061</name>
    <dbReference type="NCBI Taxonomy" id="742817"/>
    <lineage>
        <taxon>Bacteria</taxon>
        <taxon>Pseudomonadati</taxon>
        <taxon>Bacteroidota</taxon>
        <taxon>Bacteroidia</taxon>
        <taxon>Bacteroidales</taxon>
        <taxon>Odoribacteraceae</taxon>
        <taxon>Odoribacter</taxon>
    </lineage>
</organism>
<sequence>MIFLLSLLWPMGAYIYSLRDVRTKGFVVASLFMAIMLGLTVEVYAFSGYNSDIIRNLQRAADAQYYTWIQIFLEKDFFLSVSGKLLCMISDNLRFLAVCYYILYTILFLLGFRIIIQKYEQHRVPKYFIYALFLITPFTFFNSLRFAFGTFYFIWCMLEIFFNQRKLFYGLILLTLIFHFSFFILLPLPFLYFYLKNKIKIVWCIFIMSLIFQTASTSTMINKFAENNLSKSVSSTVSIYASEDGRETMIANYEDASKKGNDNRKVSRFLVDVRAYVIMSGVVLLSLLLYRKNHKDKKATSYFTLIILLFSLANIVASASNGERFYHVTSLFSLYMLFAFLMEDGAIKIYHKYKYIFNTLFIVGILYGVVFIYISRIGYSFIELFFSNVIFTVIGNII</sequence>
<evidence type="ECO:0000313" key="3">
    <source>
        <dbReference type="Proteomes" id="UP000004892"/>
    </source>
</evidence>
<feature type="transmembrane region" description="Helical" evidence="1">
    <location>
        <begin position="302"/>
        <end position="319"/>
    </location>
</feature>
<feature type="transmembrane region" description="Helical" evidence="1">
    <location>
        <begin position="325"/>
        <end position="343"/>
    </location>
</feature>
<proteinExistence type="predicted"/>
<dbReference type="AlphaFoldDB" id="H1DCP6"/>
<name>H1DCP6_9BACT</name>
<keyword evidence="1" id="KW-0812">Transmembrane</keyword>